<dbReference type="PANTHER" id="PTHR13375">
    <property type="entry name" value="FMS INTERACTING PROTEIN"/>
    <property type="match status" value="1"/>
</dbReference>
<dbReference type="OrthoDB" id="20582at2759"/>
<evidence type="ECO:0000256" key="5">
    <source>
        <dbReference type="SAM" id="MobiDB-lite"/>
    </source>
</evidence>
<comment type="subcellular location">
    <subcellularLocation>
        <location evidence="1">Nucleus</location>
    </subcellularLocation>
</comment>
<comment type="similarity">
    <text evidence="2">Belongs to the THOC5 family.</text>
</comment>
<keyword evidence="7" id="KW-1185">Reference proteome</keyword>
<feature type="coiled-coil region" evidence="4">
    <location>
        <begin position="195"/>
        <end position="222"/>
    </location>
</feature>
<dbReference type="eggNOG" id="KOG2216">
    <property type="taxonomic scope" value="Eukaryota"/>
</dbReference>
<dbReference type="InParanoid" id="E3LZ65"/>
<dbReference type="InterPro" id="IPR019163">
    <property type="entry name" value="THO_Thoc5"/>
</dbReference>
<dbReference type="OMA" id="IHATAYK"/>
<dbReference type="PANTHER" id="PTHR13375:SF3">
    <property type="entry name" value="THO COMPLEX SUBUNIT 5 HOMOLOG"/>
    <property type="match status" value="1"/>
</dbReference>
<evidence type="ECO:0000313" key="7">
    <source>
        <dbReference type="Proteomes" id="UP000008281"/>
    </source>
</evidence>
<dbReference type="EMBL" id="DS268419">
    <property type="protein sequence ID" value="EFO86627.1"/>
    <property type="molecule type" value="Genomic_DNA"/>
</dbReference>
<dbReference type="GO" id="GO:0006406">
    <property type="term" value="P:mRNA export from nucleus"/>
    <property type="evidence" value="ECO:0007669"/>
    <property type="project" value="TreeGrafter"/>
</dbReference>
<evidence type="ECO:0000313" key="6">
    <source>
        <dbReference type="EMBL" id="EFO86627.1"/>
    </source>
</evidence>
<organism evidence="7">
    <name type="scientific">Caenorhabditis remanei</name>
    <name type="common">Caenorhabditis vulgaris</name>
    <dbReference type="NCBI Taxonomy" id="31234"/>
    <lineage>
        <taxon>Eukaryota</taxon>
        <taxon>Metazoa</taxon>
        <taxon>Ecdysozoa</taxon>
        <taxon>Nematoda</taxon>
        <taxon>Chromadorea</taxon>
        <taxon>Rhabditida</taxon>
        <taxon>Rhabditina</taxon>
        <taxon>Rhabditomorpha</taxon>
        <taxon>Rhabditoidea</taxon>
        <taxon>Rhabditidae</taxon>
        <taxon>Peloderinae</taxon>
        <taxon>Caenorhabditis</taxon>
    </lineage>
</organism>
<evidence type="ECO:0000256" key="1">
    <source>
        <dbReference type="ARBA" id="ARBA00004123"/>
    </source>
</evidence>
<evidence type="ECO:0000256" key="2">
    <source>
        <dbReference type="ARBA" id="ARBA00008044"/>
    </source>
</evidence>
<protein>
    <submittedName>
        <fullName evidence="6">Uncharacterized protein</fullName>
    </submittedName>
</protein>
<name>E3LZ65_CAERE</name>
<reference evidence="6" key="1">
    <citation type="submission" date="2007-07" db="EMBL/GenBank/DDBJ databases">
        <title>PCAP assembly of the Caenorhabditis remanei genome.</title>
        <authorList>
            <consortium name="The Caenorhabditis remanei Sequencing Consortium"/>
            <person name="Wilson R.K."/>
        </authorList>
    </citation>
    <scope>NUCLEOTIDE SEQUENCE [LARGE SCALE GENOMIC DNA]</scope>
    <source>
        <strain evidence="6">PB4641</strain>
    </source>
</reference>
<dbReference type="STRING" id="31234.E3LZ65"/>
<feature type="region of interest" description="Disordered" evidence="5">
    <location>
        <begin position="298"/>
        <end position="319"/>
    </location>
</feature>
<evidence type="ECO:0000256" key="3">
    <source>
        <dbReference type="ARBA" id="ARBA00023242"/>
    </source>
</evidence>
<keyword evidence="4" id="KW-0175">Coiled coil</keyword>
<sequence>MSVNVRVVKRSTEETKKKEPEVKLTEKSTKLLENIEKMDVAEKLFNLEDKIAMEMTHDAIFEEFNEDYKFLRAALEEYMEGKPTTTASLAKVARLRRNTRLCHYATAQMRKEVAERMDLVDAKLLQLQNVTSEVQHIQKEIDRCLDFSAGDEGLELIPVEEFYAEAPVTLSKPDETTGNEHEQYLVRLQYEDDQRRELLSTLNELEGRRNVLQSDIRGKEVRLQGLKPKLDDLAKVAEPVFDIVGAKFKDLKLDGEQRKLSLALPAPLAVAHIHATAYKEIHDDKMFEFRIVGSNDTVKHPKDEAETKRRRKEDESTQEKINETATKILDVHPMSLEFDIECPNEIKITMTIQYLTELKVTTAKWMVHGDSKARKSVLFCADSLMSDLFENDSGDKCPNKVGSLKIEHLKYVPFFHLLNTYTIFRLNFNSNAKSTGKPYLFIQELSGSDQQIEGVAVTEHLRKIVKAIRQRVADRCALDSIIRDLESKKTEGLEVATDVKICSFKNCEDEAFIASIPTSLRDQISGGTSSDRFSFKLEATNGDNKKLIVFLSIPSDYPRHAALFGINAPEDANSEIVNGIEERLNDESLYVDNPSSLKEQLSLLLKHFDLS</sequence>
<evidence type="ECO:0000256" key="4">
    <source>
        <dbReference type="SAM" id="Coils"/>
    </source>
</evidence>
<dbReference type="AlphaFoldDB" id="E3LZ65"/>
<dbReference type="FunCoup" id="E3LZ65">
    <property type="interactions" value="2437"/>
</dbReference>
<gene>
    <name evidence="6" type="ORF">CRE_04771</name>
</gene>
<dbReference type="Proteomes" id="UP000008281">
    <property type="component" value="Unassembled WGS sequence"/>
</dbReference>
<dbReference type="Pfam" id="PF09766">
    <property type="entry name" value="FmiP_Thoc5"/>
    <property type="match status" value="1"/>
</dbReference>
<keyword evidence="3" id="KW-0539">Nucleus</keyword>
<proteinExistence type="inferred from homology"/>
<dbReference type="HOGENOM" id="CLU_023759_0_0_1"/>
<dbReference type="GO" id="GO:0003729">
    <property type="term" value="F:mRNA binding"/>
    <property type="evidence" value="ECO:0007669"/>
    <property type="project" value="TreeGrafter"/>
</dbReference>
<dbReference type="GO" id="GO:0000445">
    <property type="term" value="C:THO complex part of transcription export complex"/>
    <property type="evidence" value="ECO:0007669"/>
    <property type="project" value="TreeGrafter"/>
</dbReference>
<accession>E3LZ65</accession>